<comment type="caution">
    <text evidence="2">The sequence shown here is derived from an EMBL/GenBank/DDBJ whole genome shotgun (WGS) entry which is preliminary data.</text>
</comment>
<accession>A0ABD3IAB7</accession>
<reference evidence="2 3" key="1">
    <citation type="submission" date="2024-09" db="EMBL/GenBank/DDBJ databases">
        <title>Chromosome-scale assembly of Riccia sorocarpa.</title>
        <authorList>
            <person name="Paukszto L."/>
        </authorList>
    </citation>
    <scope>NUCLEOTIDE SEQUENCE [LARGE SCALE GENOMIC DNA]</scope>
    <source>
        <strain evidence="2">LP-2024</strain>
        <tissue evidence="2">Aerial parts of the thallus</tissue>
    </source>
</reference>
<feature type="domain" description="Methyltransferase type 11" evidence="1">
    <location>
        <begin position="181"/>
        <end position="280"/>
    </location>
</feature>
<dbReference type="InterPro" id="IPR013216">
    <property type="entry name" value="Methyltransf_11"/>
</dbReference>
<sequence>MALTAPCTLSLRQNGLQLKTEAYTSFLQLVSLTPSRVQLQKGVRTSNNARCSVSAPTTPETEGAKEDVVIQKVKLVCPICQQPVASTASKSFGLATVKGDLSCSRCRKSYPSKGGIIDLTIPRKGYVAPIGSLFFQNPLIAYVYERGYRDDFRNAGFPGFDEEAQRAQDILEPAKGEVIMDLSCGPGGFTRRFVSSGKFDTVIAADFSEAMLEQARDFIQSDNSVDLDKVVLVRADAARLPFESSSLAGVHAGAAIHCWPDVQTSVAEISRVLKPGGVFVASTFLLPVPSVLDETLRPVREAFNSLQLQMSFFSESDLKVYVESCGFVNYQSYTRRRYILFSATKPE</sequence>
<organism evidence="2 3">
    <name type="scientific">Riccia sorocarpa</name>
    <dbReference type="NCBI Taxonomy" id="122646"/>
    <lineage>
        <taxon>Eukaryota</taxon>
        <taxon>Viridiplantae</taxon>
        <taxon>Streptophyta</taxon>
        <taxon>Embryophyta</taxon>
        <taxon>Marchantiophyta</taxon>
        <taxon>Marchantiopsida</taxon>
        <taxon>Marchantiidae</taxon>
        <taxon>Marchantiales</taxon>
        <taxon>Ricciaceae</taxon>
        <taxon>Riccia</taxon>
    </lineage>
</organism>
<keyword evidence="3" id="KW-1185">Reference proteome</keyword>
<evidence type="ECO:0000259" key="1">
    <source>
        <dbReference type="Pfam" id="PF08241"/>
    </source>
</evidence>
<dbReference type="CDD" id="cd02440">
    <property type="entry name" value="AdoMet_MTases"/>
    <property type="match status" value="1"/>
</dbReference>
<dbReference type="SUPFAM" id="SSF53335">
    <property type="entry name" value="S-adenosyl-L-methionine-dependent methyltransferases"/>
    <property type="match status" value="1"/>
</dbReference>
<dbReference type="Gene3D" id="3.40.50.150">
    <property type="entry name" value="Vaccinia Virus protein VP39"/>
    <property type="match status" value="1"/>
</dbReference>
<dbReference type="Proteomes" id="UP001633002">
    <property type="component" value="Unassembled WGS sequence"/>
</dbReference>
<evidence type="ECO:0000313" key="3">
    <source>
        <dbReference type="Proteomes" id="UP001633002"/>
    </source>
</evidence>
<gene>
    <name evidence="2" type="ORF">R1sor_018640</name>
</gene>
<dbReference type="InterPro" id="IPR029063">
    <property type="entry name" value="SAM-dependent_MTases_sf"/>
</dbReference>
<name>A0ABD3IAB7_9MARC</name>
<dbReference type="Pfam" id="PF08241">
    <property type="entry name" value="Methyltransf_11"/>
    <property type="match status" value="1"/>
</dbReference>
<dbReference type="AlphaFoldDB" id="A0ABD3IAB7"/>
<dbReference type="PANTHER" id="PTHR43591:SF46">
    <property type="entry name" value="OS08G0411200 PROTEIN"/>
    <property type="match status" value="1"/>
</dbReference>
<protein>
    <recommendedName>
        <fullName evidence="1">Methyltransferase type 11 domain-containing protein</fullName>
    </recommendedName>
</protein>
<dbReference type="EMBL" id="JBJQOH010000001">
    <property type="protein sequence ID" value="KAL3700618.1"/>
    <property type="molecule type" value="Genomic_DNA"/>
</dbReference>
<dbReference type="PANTHER" id="PTHR43591">
    <property type="entry name" value="METHYLTRANSFERASE"/>
    <property type="match status" value="1"/>
</dbReference>
<proteinExistence type="predicted"/>
<evidence type="ECO:0000313" key="2">
    <source>
        <dbReference type="EMBL" id="KAL3700618.1"/>
    </source>
</evidence>